<sequence>MADGDGYLHVSHGFDPVFDERSRVIILGSFPSVLSRRNDFYYGNPQNRFWRVLARCLGEACPQTVPEKRAMLLAHGIALWDVIASCDIRGSSDASIRNVTPVDLGRVTRVARLRSVLCNGTTAGRLYHRWLETQTNMPAEVLPSTSPANAAWRLERLVARWNESLSPSLGEGR</sequence>
<dbReference type="KEGG" id="ols:Olsu_1274"/>
<dbReference type="SMART" id="SM00986">
    <property type="entry name" value="UDG"/>
    <property type="match status" value="1"/>
</dbReference>
<dbReference type="RefSeq" id="WP_013252132.1">
    <property type="nucleotide sequence ID" value="NC_014363.1"/>
</dbReference>
<dbReference type="CDD" id="cd10032">
    <property type="entry name" value="UDG-F6_HDG"/>
    <property type="match status" value="1"/>
</dbReference>
<dbReference type="AlphaFoldDB" id="E1QW77"/>
<dbReference type="GeneID" id="78512686"/>
<dbReference type="InterPro" id="IPR036895">
    <property type="entry name" value="Uracil-DNA_glycosylase-like_sf"/>
</dbReference>
<gene>
    <name evidence="2" type="ordered locus">Olsu_1274</name>
</gene>
<name>E1QW77_OLSUV</name>
<dbReference type="SMART" id="SM00987">
    <property type="entry name" value="UreE_C"/>
    <property type="match status" value="1"/>
</dbReference>
<dbReference type="Gene3D" id="3.40.470.10">
    <property type="entry name" value="Uracil-DNA glycosylase-like domain"/>
    <property type="match status" value="1"/>
</dbReference>
<dbReference type="Pfam" id="PF03167">
    <property type="entry name" value="UDG"/>
    <property type="match status" value="1"/>
</dbReference>
<dbReference type="STRING" id="633147.Olsu_1274"/>
<dbReference type="InterPro" id="IPR005122">
    <property type="entry name" value="Uracil-DNA_glycosylase-like"/>
</dbReference>
<feature type="domain" description="Uracil-DNA glycosylase-like" evidence="1">
    <location>
        <begin position="15"/>
        <end position="165"/>
    </location>
</feature>
<dbReference type="OrthoDB" id="9799921at2"/>
<dbReference type="eggNOG" id="COG3663">
    <property type="taxonomic scope" value="Bacteria"/>
</dbReference>
<dbReference type="Proteomes" id="UP000000333">
    <property type="component" value="Chromosome"/>
</dbReference>
<organism evidence="2 3">
    <name type="scientific">Olsenella uli (strain ATCC 49627 / DSM 7084 / CCUG 31166 / CIP 109912 / JCM 12494 / LMG 11480 / NCIMB 702895 / VPI D76D-27C)</name>
    <name type="common">Lactobacillus uli</name>
    <dbReference type="NCBI Taxonomy" id="633147"/>
    <lineage>
        <taxon>Bacteria</taxon>
        <taxon>Bacillati</taxon>
        <taxon>Actinomycetota</taxon>
        <taxon>Coriobacteriia</taxon>
        <taxon>Coriobacteriales</taxon>
        <taxon>Atopobiaceae</taxon>
        <taxon>Olsenella</taxon>
    </lineage>
</organism>
<dbReference type="NCBIfam" id="TIGR04274">
    <property type="entry name" value="hypoxanDNAglyco"/>
    <property type="match status" value="1"/>
</dbReference>
<keyword evidence="3" id="KW-1185">Reference proteome</keyword>
<evidence type="ECO:0000313" key="2">
    <source>
        <dbReference type="EMBL" id="ADK68380.1"/>
    </source>
</evidence>
<protein>
    <submittedName>
        <fullName evidence="2">G:T/U mismatch-specific DNA glycosylase</fullName>
    </submittedName>
</protein>
<proteinExistence type="predicted"/>
<dbReference type="InterPro" id="IPR026353">
    <property type="entry name" value="Hypoxan-DNA_Glyclase"/>
</dbReference>
<dbReference type="SUPFAM" id="SSF52141">
    <property type="entry name" value="Uracil-DNA glycosylase-like"/>
    <property type="match status" value="1"/>
</dbReference>
<dbReference type="EMBL" id="CP002106">
    <property type="protein sequence ID" value="ADK68380.1"/>
    <property type="molecule type" value="Genomic_DNA"/>
</dbReference>
<reference evidence="2 3" key="1">
    <citation type="journal article" date="2010" name="Stand. Genomic Sci.">
        <title>Complete genome sequence of Olsenella uli type strain (VPI D76D-27C).</title>
        <authorList>
            <person name="Goker M."/>
            <person name="Held B."/>
            <person name="Lucas S."/>
            <person name="Nolan M."/>
            <person name="Yasawong M."/>
            <person name="Glavina Del Rio T."/>
            <person name="Tice H."/>
            <person name="Cheng J.F."/>
            <person name="Bruce D."/>
            <person name="Detter J.C."/>
            <person name="Tapia R."/>
            <person name="Han C."/>
            <person name="Goodwin L."/>
            <person name="Pitluck S."/>
            <person name="Liolios K."/>
            <person name="Ivanova N."/>
            <person name="Mavromatis K."/>
            <person name="Mikhailova N."/>
            <person name="Pati A."/>
            <person name="Chen A."/>
            <person name="Palaniappan K."/>
            <person name="Land M."/>
            <person name="Hauser L."/>
            <person name="Chang Y.J."/>
            <person name="Jeffries C.D."/>
            <person name="Rohde M."/>
            <person name="Sikorski J."/>
            <person name="Pukall R."/>
            <person name="Woyke T."/>
            <person name="Bristow J."/>
            <person name="Eisen J.A."/>
            <person name="Markowitz V."/>
            <person name="Hugenholtz P."/>
            <person name="Kyrpides N.C."/>
            <person name="Klenk H.P."/>
            <person name="Lapidus A."/>
        </authorList>
    </citation>
    <scope>NUCLEOTIDE SEQUENCE [LARGE SCALE GENOMIC DNA]</scope>
    <source>
        <strain evidence="3">ATCC 49627 / DSM 7084 / CIP 109912 / JCM 12494 / NCIMB 702895 / VPI D76D-27C</strain>
    </source>
</reference>
<evidence type="ECO:0000259" key="1">
    <source>
        <dbReference type="SMART" id="SM00986"/>
    </source>
</evidence>
<dbReference type="HOGENOM" id="CLU_094865_1_0_11"/>
<evidence type="ECO:0000313" key="3">
    <source>
        <dbReference type="Proteomes" id="UP000000333"/>
    </source>
</evidence>
<accession>E1QW77</accession>